<protein>
    <submittedName>
        <fullName evidence="9">ABC transporter permease subunit</fullName>
    </submittedName>
</protein>
<dbReference type="GO" id="GO:0055085">
    <property type="term" value="P:transmembrane transport"/>
    <property type="evidence" value="ECO:0007669"/>
    <property type="project" value="InterPro"/>
</dbReference>
<feature type="domain" description="ABC transmembrane type-1" evidence="8">
    <location>
        <begin position="112"/>
        <end position="328"/>
    </location>
</feature>
<keyword evidence="10" id="KW-1185">Reference proteome</keyword>
<keyword evidence="3" id="KW-1003">Cell membrane</keyword>
<feature type="transmembrane region" description="Helical" evidence="7">
    <location>
        <begin position="7"/>
        <end position="29"/>
    </location>
</feature>
<feature type="transmembrane region" description="Helical" evidence="7">
    <location>
        <begin position="112"/>
        <end position="139"/>
    </location>
</feature>
<dbReference type="Gene3D" id="1.10.3720.10">
    <property type="entry name" value="MetI-like"/>
    <property type="match status" value="1"/>
</dbReference>
<evidence type="ECO:0000256" key="5">
    <source>
        <dbReference type="ARBA" id="ARBA00022989"/>
    </source>
</evidence>
<sequence>MQILRYALYRFATMLLTLWVVSILIFIIINLPPGDYLSNQIAELQASGQSAGVAKAEFLRKEYALDRPLWQQYLIWAGFMPGPHGFSGLIQGNFGWSFEFDAPVADIVGDSLWMTVMVNLAAVLFVYLVALPLGVLAAARARTWVDYTSAFVGYLGLATPNFLLALVLFYYGHKHLNLPIGGLMDPIYENAPMSWDKVKSILLHLIVPTFVIGTSGASAMMQRLRANMLDELGKPYVETAIAKGMPPRRMLMKYPLRVAFNPFVADIGNLLPSMVSGSVLVSVVLGLQTIGPDLLQALKSQDMFLSAFVLMFVALLTLIGTMISDVLLVLLDPRIRYEGRKA</sequence>
<gene>
    <name evidence="9" type="ORF">GFB49_12255</name>
</gene>
<evidence type="ECO:0000256" key="6">
    <source>
        <dbReference type="ARBA" id="ARBA00023136"/>
    </source>
</evidence>
<evidence type="ECO:0000256" key="3">
    <source>
        <dbReference type="ARBA" id="ARBA00022475"/>
    </source>
</evidence>
<feature type="transmembrane region" description="Helical" evidence="7">
    <location>
        <begin position="258"/>
        <end position="285"/>
    </location>
</feature>
<dbReference type="CDD" id="cd06261">
    <property type="entry name" value="TM_PBP2"/>
    <property type="match status" value="1"/>
</dbReference>
<keyword evidence="2 7" id="KW-0813">Transport</keyword>
<name>A0A843YD03_9RHOB</name>
<keyword evidence="5 7" id="KW-1133">Transmembrane helix</keyword>
<dbReference type="RefSeq" id="WP_153216180.1">
    <property type="nucleotide sequence ID" value="NZ_WIBF01000007.1"/>
</dbReference>
<dbReference type="PANTHER" id="PTHR30465:SF43">
    <property type="entry name" value="OLIGOPEPTIDE ABC TRANSPORTER, PERMEASE PROTEIN"/>
    <property type="match status" value="1"/>
</dbReference>
<proteinExistence type="inferred from homology"/>
<dbReference type="AlphaFoldDB" id="A0A843YD03"/>
<keyword evidence="6 7" id="KW-0472">Membrane</keyword>
<evidence type="ECO:0000256" key="2">
    <source>
        <dbReference type="ARBA" id="ARBA00022448"/>
    </source>
</evidence>
<dbReference type="Pfam" id="PF00528">
    <property type="entry name" value="BPD_transp_1"/>
    <property type="match status" value="1"/>
</dbReference>
<comment type="similarity">
    <text evidence="7">Belongs to the binding-protein-dependent transport system permease family.</text>
</comment>
<accession>A0A843YD03</accession>
<dbReference type="GO" id="GO:0005886">
    <property type="term" value="C:plasma membrane"/>
    <property type="evidence" value="ECO:0007669"/>
    <property type="project" value="UniProtKB-SubCell"/>
</dbReference>
<dbReference type="Proteomes" id="UP000444174">
    <property type="component" value="Unassembled WGS sequence"/>
</dbReference>
<evidence type="ECO:0000256" key="1">
    <source>
        <dbReference type="ARBA" id="ARBA00004651"/>
    </source>
</evidence>
<dbReference type="InterPro" id="IPR035906">
    <property type="entry name" value="MetI-like_sf"/>
</dbReference>
<evidence type="ECO:0000313" key="10">
    <source>
        <dbReference type="Proteomes" id="UP000444174"/>
    </source>
</evidence>
<dbReference type="PROSITE" id="PS50928">
    <property type="entry name" value="ABC_TM1"/>
    <property type="match status" value="1"/>
</dbReference>
<evidence type="ECO:0000256" key="7">
    <source>
        <dbReference type="RuleBase" id="RU363032"/>
    </source>
</evidence>
<dbReference type="SUPFAM" id="SSF161098">
    <property type="entry name" value="MetI-like"/>
    <property type="match status" value="1"/>
</dbReference>
<dbReference type="Pfam" id="PF19300">
    <property type="entry name" value="BPD_transp_1_N"/>
    <property type="match status" value="1"/>
</dbReference>
<reference evidence="9 10" key="1">
    <citation type="submission" date="2019-10" db="EMBL/GenBank/DDBJ databases">
        <title>Epibacterium sp. nov., isolated from seawater.</title>
        <authorList>
            <person name="Zhang X."/>
            <person name="Li N."/>
        </authorList>
    </citation>
    <scope>NUCLEOTIDE SEQUENCE [LARGE SCALE GENOMIC DNA]</scope>
    <source>
        <strain evidence="9 10">SM1979</strain>
    </source>
</reference>
<dbReference type="InterPro" id="IPR000515">
    <property type="entry name" value="MetI-like"/>
</dbReference>
<dbReference type="EMBL" id="WIBF01000007">
    <property type="protein sequence ID" value="MQQ09230.1"/>
    <property type="molecule type" value="Genomic_DNA"/>
</dbReference>
<comment type="caution">
    <text evidence="9">The sequence shown here is derived from an EMBL/GenBank/DDBJ whole genome shotgun (WGS) entry which is preliminary data.</text>
</comment>
<evidence type="ECO:0000259" key="8">
    <source>
        <dbReference type="PROSITE" id="PS50928"/>
    </source>
</evidence>
<dbReference type="PANTHER" id="PTHR30465">
    <property type="entry name" value="INNER MEMBRANE ABC TRANSPORTER"/>
    <property type="match status" value="1"/>
</dbReference>
<evidence type="ECO:0000313" key="9">
    <source>
        <dbReference type="EMBL" id="MQQ09230.1"/>
    </source>
</evidence>
<feature type="transmembrane region" description="Helical" evidence="7">
    <location>
        <begin position="151"/>
        <end position="171"/>
    </location>
</feature>
<feature type="transmembrane region" description="Helical" evidence="7">
    <location>
        <begin position="201"/>
        <end position="221"/>
    </location>
</feature>
<feature type="transmembrane region" description="Helical" evidence="7">
    <location>
        <begin position="305"/>
        <end position="331"/>
    </location>
</feature>
<organism evidence="9 10">
    <name type="scientific">Tritonibacter litoralis</name>
    <dbReference type="NCBI Taxonomy" id="2662264"/>
    <lineage>
        <taxon>Bacteria</taxon>
        <taxon>Pseudomonadati</taxon>
        <taxon>Pseudomonadota</taxon>
        <taxon>Alphaproteobacteria</taxon>
        <taxon>Rhodobacterales</taxon>
        <taxon>Paracoccaceae</taxon>
        <taxon>Tritonibacter</taxon>
    </lineage>
</organism>
<evidence type="ECO:0000256" key="4">
    <source>
        <dbReference type="ARBA" id="ARBA00022692"/>
    </source>
</evidence>
<comment type="subcellular location">
    <subcellularLocation>
        <location evidence="1 7">Cell membrane</location>
        <topology evidence="1 7">Multi-pass membrane protein</topology>
    </subcellularLocation>
</comment>
<keyword evidence="4 7" id="KW-0812">Transmembrane</keyword>
<dbReference type="InterPro" id="IPR045621">
    <property type="entry name" value="BPD_transp_1_N"/>
</dbReference>